<evidence type="ECO:0000256" key="2">
    <source>
        <dbReference type="ARBA" id="ARBA00022448"/>
    </source>
</evidence>
<keyword evidence="7" id="KW-0175">Coiled coil</keyword>
<feature type="compositionally biased region" description="Low complexity" evidence="8">
    <location>
        <begin position="546"/>
        <end position="563"/>
    </location>
</feature>
<dbReference type="Gene3D" id="2.60.120.10">
    <property type="entry name" value="Jelly Rolls"/>
    <property type="match status" value="1"/>
</dbReference>
<evidence type="ECO:0000259" key="10">
    <source>
        <dbReference type="PROSITE" id="PS50042"/>
    </source>
</evidence>
<protein>
    <recommendedName>
        <fullName evidence="10">Cyclic nucleotide-binding domain-containing protein</fullName>
    </recommendedName>
</protein>
<dbReference type="SUPFAM" id="SSF51206">
    <property type="entry name" value="cAMP-binding domain-like"/>
    <property type="match status" value="1"/>
</dbReference>
<keyword evidence="2" id="KW-0813">Transport</keyword>
<dbReference type="SUPFAM" id="SSF81324">
    <property type="entry name" value="Voltage-gated potassium channels"/>
    <property type="match status" value="1"/>
</dbReference>
<dbReference type="PANTHER" id="PTHR10217">
    <property type="entry name" value="VOLTAGE AND LIGAND GATED POTASSIUM CHANNEL"/>
    <property type="match status" value="1"/>
</dbReference>
<feature type="region of interest" description="Disordered" evidence="8">
    <location>
        <begin position="1450"/>
        <end position="1473"/>
    </location>
</feature>
<feature type="region of interest" description="Disordered" evidence="8">
    <location>
        <begin position="632"/>
        <end position="666"/>
    </location>
</feature>
<feature type="compositionally biased region" description="Polar residues" evidence="8">
    <location>
        <begin position="837"/>
        <end position="846"/>
    </location>
</feature>
<dbReference type="InterPro" id="IPR014710">
    <property type="entry name" value="RmlC-like_jellyroll"/>
</dbReference>
<evidence type="ECO:0000256" key="7">
    <source>
        <dbReference type="SAM" id="Coils"/>
    </source>
</evidence>
<gene>
    <name evidence="11" type="ORF">Vretimale_18773</name>
</gene>
<dbReference type="Proteomes" id="UP000722791">
    <property type="component" value="Unassembled WGS sequence"/>
</dbReference>
<feature type="region of interest" description="Disordered" evidence="8">
    <location>
        <begin position="830"/>
        <end position="852"/>
    </location>
</feature>
<accession>A0A8J4GY11</accession>
<evidence type="ECO:0000313" key="12">
    <source>
        <dbReference type="Proteomes" id="UP000722791"/>
    </source>
</evidence>
<feature type="transmembrane region" description="Helical" evidence="9">
    <location>
        <begin position="206"/>
        <end position="232"/>
    </location>
</feature>
<dbReference type="PROSITE" id="PS50042">
    <property type="entry name" value="CNMP_BINDING_3"/>
    <property type="match status" value="1"/>
</dbReference>
<reference evidence="11" key="1">
    <citation type="journal article" date="2021" name="Proc. Natl. Acad. Sci. U.S.A.">
        <title>Three genomes in the algal genus Volvox reveal the fate of a haploid sex-determining region after a transition to homothallism.</title>
        <authorList>
            <person name="Yamamoto K."/>
            <person name="Hamaji T."/>
            <person name="Kawai-Toyooka H."/>
            <person name="Matsuzaki R."/>
            <person name="Takahashi F."/>
            <person name="Nishimura Y."/>
            <person name="Kawachi M."/>
            <person name="Noguchi H."/>
            <person name="Minakuchi Y."/>
            <person name="Umen J.G."/>
            <person name="Toyoda A."/>
            <person name="Nozaki H."/>
        </authorList>
    </citation>
    <scope>NUCLEOTIDE SEQUENCE</scope>
    <source>
        <strain evidence="11">NIES-3785</strain>
    </source>
</reference>
<feature type="transmembrane region" description="Helical" evidence="9">
    <location>
        <begin position="106"/>
        <end position="127"/>
    </location>
</feature>
<evidence type="ECO:0000256" key="8">
    <source>
        <dbReference type="SAM" id="MobiDB-lite"/>
    </source>
</evidence>
<dbReference type="Gene3D" id="1.10.287.70">
    <property type="match status" value="1"/>
</dbReference>
<dbReference type="InterPro" id="IPR005821">
    <property type="entry name" value="Ion_trans_dom"/>
</dbReference>
<dbReference type="InterPro" id="IPR000595">
    <property type="entry name" value="cNMP-bd_dom"/>
</dbReference>
<dbReference type="Pfam" id="PF00520">
    <property type="entry name" value="Ion_trans"/>
    <property type="match status" value="1"/>
</dbReference>
<sequence>MKLGNIIEEFSPGISASRGISLVVVPLERGTCHLRAAADLIKLLALLLKDRLECVLDWALPIRLPTSGARIGWSVGTLLFALFLAINVPLMVAFESWRSQYAVRVLNWMTTCIFSLDILVHFRTAYITQTGELIRTPRLIAVHYTRGMLLLDLVSALPLEEIVSMATLRQSDSPRQVHMYWLGILRLPRLFHLARHLKILTPLKLLNLMAVIKLIFIMVMITHWSACLWYYLSQELHDWPWIYGIRCAGWSDRDIYLFAFYRCFLLILGDKPDTYNDVERIFAVCLLSMGACMYAIVMGGVTMLVNNMWGMESRHKQRAVMMQDALRYKGAKDGLRARVHDHFIFMQRFDHPGMEGLPLLSELPSALHAEVMSSVFKPFLLKVQLFAYCEQPFISRLAQRLRMLLYMPGNLMYDVDDVGHEMYIIWKGNVALLEPDGSMAALLGQGDHFGELGVMNVCTPRPHRAIALRATDVVVLSRSDVQDAMTDFPESAQLVKNRAMVQLEDHEIGHSMLSAALAARETAGQQESQSQTASDSDDMDSDDDSQPGNNVNNVGNDNSSASSIDDTPCYPLGFSPEVVSTAGIGATPSATSAGEAAAVAADESAPAAVAPPGKLIHRCWDEKATESRDGYYFDGKARHSGGDSSSQEPDNSREDSITVPKGMGTCRPHKWQANVPEHSTDFALVSRSISLTSLSNVKQRIIRNFVERKTREPRGQPVAGQGMKQAEPITKATNPSCPGGDMGALPVVQEAGASSGGSLLGHRRRSLIKHVVLAPAGMPSSSSTAAIDPSLERNSAALPREDGCMDASCTQLPADQQSQRTIATSISMSARPRHPNVSISTSSTTARRGGPDGGQGFPPLFRQLQRARTINIASSHVDMGETASEATAIVTAALPRANSFSSRILSDPRVASIPGSAKMTHNSTPMLTSIDKLQLADGHDGTGVLTSRQSGEFSCWQPSQESVEQQHTGHALLQSMMLMPPQPQFLGLDPLAAVMTHHTRSGSPEPTTVGVGLWRRKLSGVSLQQNPLVLLADTGMGMMKENDTIVTSSATVALAMALEGRRSQGRMGMIDARRRGSSSSVTAAALATLDDSNINGRNNGPCDMIVHGWLESQTGQQQSASGGSQKARLLEQHLAQTQKKLAETEARLESLMQNPLQIPAMQAALSRAVSDVAVKLSTKVEIVLKKLSDALQGVVACTHDLSRQISNVDDRLQRLEEEKDGGFGAIGGLGKPLIPRPGYRKSPSGSGSVLSMTLEAPSTEIEDLSPSLQASPFTALVAPVSFNTQHGNGSTRISTPRLTRTMSLAHAGSLGRENSSGGGSSSRLSLVMRLPALRPQISKPGMTQRSSGFFAGLRNPTFAAESRLSSETESCSKANSTIIDDDIDTLPASDSLIVGDQTGSSGKQHPGTAPGMASSVAGRVVGTRTLRSQSSYDPPRRACDDLYTAGVQLQQQQIPSSQQQLTPPSLLSQQQQE</sequence>
<evidence type="ECO:0000256" key="4">
    <source>
        <dbReference type="ARBA" id="ARBA00022989"/>
    </source>
</evidence>
<comment type="caution">
    <text evidence="11">The sequence shown here is derived from an EMBL/GenBank/DDBJ whole genome shotgun (WGS) entry which is preliminary data.</text>
</comment>
<feature type="transmembrane region" description="Helical" evidence="9">
    <location>
        <begin position="71"/>
        <end position="94"/>
    </location>
</feature>
<dbReference type="Pfam" id="PF00027">
    <property type="entry name" value="cNMP_binding"/>
    <property type="match status" value="1"/>
</dbReference>
<feature type="coiled-coil region" evidence="7">
    <location>
        <begin position="1127"/>
        <end position="1154"/>
    </location>
</feature>
<dbReference type="GO" id="GO:0005249">
    <property type="term" value="F:voltage-gated potassium channel activity"/>
    <property type="evidence" value="ECO:0007669"/>
    <property type="project" value="TreeGrafter"/>
</dbReference>
<evidence type="ECO:0000313" key="11">
    <source>
        <dbReference type="EMBL" id="GIM16117.1"/>
    </source>
</evidence>
<evidence type="ECO:0000256" key="5">
    <source>
        <dbReference type="ARBA" id="ARBA00023065"/>
    </source>
</evidence>
<feature type="compositionally biased region" description="Low complexity" evidence="8">
    <location>
        <begin position="525"/>
        <end position="534"/>
    </location>
</feature>
<dbReference type="GO" id="GO:0042391">
    <property type="term" value="P:regulation of membrane potential"/>
    <property type="evidence" value="ECO:0007669"/>
    <property type="project" value="TreeGrafter"/>
</dbReference>
<dbReference type="PANTHER" id="PTHR10217:SF435">
    <property type="entry name" value="POTASSIUM VOLTAGE-GATED CHANNEL PROTEIN EAG"/>
    <property type="match status" value="1"/>
</dbReference>
<evidence type="ECO:0000256" key="3">
    <source>
        <dbReference type="ARBA" id="ARBA00022692"/>
    </source>
</evidence>
<keyword evidence="6 9" id="KW-0472">Membrane</keyword>
<dbReference type="EMBL" id="BNCQ01000074">
    <property type="protein sequence ID" value="GIM16117.1"/>
    <property type="molecule type" value="Genomic_DNA"/>
</dbReference>
<dbReference type="InterPro" id="IPR018490">
    <property type="entry name" value="cNMP-bd_dom_sf"/>
</dbReference>
<dbReference type="CDD" id="cd00038">
    <property type="entry name" value="CAP_ED"/>
    <property type="match status" value="1"/>
</dbReference>
<name>A0A8J4GY11_9CHLO</name>
<dbReference type="GO" id="GO:0005886">
    <property type="term" value="C:plasma membrane"/>
    <property type="evidence" value="ECO:0007669"/>
    <property type="project" value="TreeGrafter"/>
</dbReference>
<comment type="subcellular location">
    <subcellularLocation>
        <location evidence="1">Membrane</location>
        <topology evidence="1">Multi-pass membrane protein</topology>
    </subcellularLocation>
</comment>
<feature type="domain" description="Cyclic nucleotide-binding" evidence="10">
    <location>
        <begin position="385"/>
        <end position="485"/>
    </location>
</feature>
<keyword evidence="5" id="KW-0406">Ion transport</keyword>
<keyword evidence="4 9" id="KW-1133">Transmembrane helix</keyword>
<proteinExistence type="predicted"/>
<feature type="region of interest" description="Disordered" evidence="8">
    <location>
        <begin position="1396"/>
        <end position="1415"/>
    </location>
</feature>
<feature type="transmembrane region" description="Helical" evidence="9">
    <location>
        <begin position="281"/>
        <end position="305"/>
    </location>
</feature>
<feature type="compositionally biased region" description="Basic and acidic residues" evidence="8">
    <location>
        <begin position="632"/>
        <end position="641"/>
    </location>
</feature>
<keyword evidence="3 9" id="KW-0812">Transmembrane</keyword>
<dbReference type="InterPro" id="IPR050818">
    <property type="entry name" value="KCNH_animal-type"/>
</dbReference>
<dbReference type="SMART" id="SM00100">
    <property type="entry name" value="cNMP"/>
    <property type="match status" value="1"/>
</dbReference>
<evidence type="ECO:0000256" key="6">
    <source>
        <dbReference type="ARBA" id="ARBA00023136"/>
    </source>
</evidence>
<feature type="compositionally biased region" description="Acidic residues" evidence="8">
    <location>
        <begin position="535"/>
        <end position="545"/>
    </location>
</feature>
<feature type="region of interest" description="Disordered" evidence="8">
    <location>
        <begin position="518"/>
        <end position="568"/>
    </location>
</feature>
<evidence type="ECO:0000256" key="1">
    <source>
        <dbReference type="ARBA" id="ARBA00004141"/>
    </source>
</evidence>
<organism evidence="11 12">
    <name type="scientific">Volvox reticuliferus</name>
    <dbReference type="NCBI Taxonomy" id="1737510"/>
    <lineage>
        <taxon>Eukaryota</taxon>
        <taxon>Viridiplantae</taxon>
        <taxon>Chlorophyta</taxon>
        <taxon>core chlorophytes</taxon>
        <taxon>Chlorophyceae</taxon>
        <taxon>CS clade</taxon>
        <taxon>Chlamydomonadales</taxon>
        <taxon>Volvocaceae</taxon>
        <taxon>Volvox</taxon>
    </lineage>
</organism>
<evidence type="ECO:0000256" key="9">
    <source>
        <dbReference type="SAM" id="Phobius"/>
    </source>
</evidence>